<feature type="domain" description="Globin" evidence="18">
    <location>
        <begin position="115"/>
        <end position="186"/>
    </location>
</feature>
<dbReference type="InterPro" id="IPR009050">
    <property type="entry name" value="Globin-like_sf"/>
</dbReference>
<dbReference type="Ensembl" id="ENSCHIT00010015071.1">
    <property type="protein sequence ID" value="ENSCHIP00010010620.1"/>
    <property type="gene ID" value="ENSCHIG00010007956.1"/>
</dbReference>
<evidence type="ECO:0000256" key="17">
    <source>
        <dbReference type="SAM" id="MobiDB-lite"/>
    </source>
</evidence>
<keyword evidence="5 16" id="KW-0561">Oxygen transport</keyword>
<evidence type="ECO:0000256" key="14">
    <source>
        <dbReference type="ARBA" id="ARBA00048118"/>
    </source>
</evidence>
<comment type="catalytic activity">
    <reaction evidence="15">
        <text>H2O2 + AH2 = A + 2 H2O</text>
        <dbReference type="Rhea" id="RHEA:30275"/>
        <dbReference type="ChEBI" id="CHEBI:13193"/>
        <dbReference type="ChEBI" id="CHEBI:15377"/>
        <dbReference type="ChEBI" id="CHEBI:16240"/>
        <dbReference type="ChEBI" id="CHEBI:17499"/>
    </reaction>
</comment>
<sequence length="209" mass="23039">MPGGRWRLMSQATGRRSSSVRFKGVPEPGNCKRESFQGTEAIRQEEEKSSRQGHSGRGFPVQHKRESMNYGTICVGSRLALLLTRHVTLDKSPTSAAFPLPMSNGENLSFLPVAGSSQAEMKASEDLKKHGNTVLTALGGILKKKGHHEAEVKHLAESHANKHKIPVKYLEFISDAIIHVLHAKRAMSKALELFRNDMAAQYKVLGFQG</sequence>
<dbReference type="SMR" id="A0A8C2NV74"/>
<evidence type="ECO:0000256" key="3">
    <source>
        <dbReference type="ARBA" id="ARBA00022490"/>
    </source>
</evidence>
<dbReference type="Gene3D" id="6.10.140.2110">
    <property type="match status" value="1"/>
</dbReference>
<evidence type="ECO:0000256" key="9">
    <source>
        <dbReference type="ARBA" id="ARBA00023179"/>
    </source>
</evidence>
<evidence type="ECO:0000256" key="8">
    <source>
        <dbReference type="ARBA" id="ARBA00023004"/>
    </source>
</evidence>
<accession>A0A8C2NV74</accession>
<gene>
    <name evidence="19" type="primary">MB</name>
</gene>
<dbReference type="SUPFAM" id="SSF46458">
    <property type="entry name" value="Globin-like"/>
    <property type="match status" value="1"/>
</dbReference>
<dbReference type="InterPro" id="IPR000971">
    <property type="entry name" value="Globin"/>
</dbReference>
<evidence type="ECO:0000259" key="18">
    <source>
        <dbReference type="Pfam" id="PF00042"/>
    </source>
</evidence>
<keyword evidence="3" id="KW-0963">Cytoplasm</keyword>
<evidence type="ECO:0000256" key="4">
    <source>
        <dbReference type="ARBA" id="ARBA00022617"/>
    </source>
</evidence>
<reference evidence="19" key="2">
    <citation type="submission" date="2025-08" db="UniProtKB">
        <authorList>
            <consortium name="Ensembl"/>
        </authorList>
    </citation>
    <scope>IDENTIFICATION</scope>
</reference>
<evidence type="ECO:0000256" key="1">
    <source>
        <dbReference type="ARBA" id="ARBA00008705"/>
    </source>
</evidence>
<evidence type="ECO:0000256" key="13">
    <source>
        <dbReference type="ARBA" id="ARBA00044553"/>
    </source>
</evidence>
<evidence type="ECO:0000256" key="2">
    <source>
        <dbReference type="ARBA" id="ARBA00022448"/>
    </source>
</evidence>
<evidence type="ECO:0000256" key="16">
    <source>
        <dbReference type="RuleBase" id="RU000356"/>
    </source>
</evidence>
<evidence type="ECO:0000256" key="12">
    <source>
        <dbReference type="ARBA" id="ARBA00044552"/>
    </source>
</evidence>
<dbReference type="AlphaFoldDB" id="A0A8C2NV74"/>
<dbReference type="GO" id="GO:0005344">
    <property type="term" value="F:oxygen carrier activity"/>
    <property type="evidence" value="ECO:0007669"/>
    <property type="project" value="UniProtKB-KW"/>
</dbReference>
<comment type="function">
    <text evidence="10">Monomeric heme protein which primary function is to store oxygen and facilitate its diffusion within muscle tissues. Reversibly binds oxygen through a pentacoordinated heme iron and enables its timely and efficient release as needed during periods of heightened demand. Depending on the oxidative conditions of tissues and cells, and in addition to its ability to bind oxygen, it also has a nitrite reductase activity whereby it regulates the production of bioactive nitric oxide. Under stress conditions, like hypoxia and anoxia, it also protects cells against reactive oxygen species thanks to its pseudoperoxidase activity.</text>
</comment>
<comment type="catalytic activity">
    <reaction evidence="14">
        <text>Fe(III)-heme b-[protein] + nitric oxide + H2O = Fe(II)-heme b-[protein] + nitrite + 2 H(+)</text>
        <dbReference type="Rhea" id="RHEA:77711"/>
        <dbReference type="Rhea" id="RHEA-COMP:18975"/>
        <dbReference type="Rhea" id="RHEA-COMP:18976"/>
        <dbReference type="ChEBI" id="CHEBI:15377"/>
        <dbReference type="ChEBI" id="CHEBI:15378"/>
        <dbReference type="ChEBI" id="CHEBI:16301"/>
        <dbReference type="ChEBI" id="CHEBI:16480"/>
        <dbReference type="ChEBI" id="CHEBI:55376"/>
        <dbReference type="ChEBI" id="CHEBI:60344"/>
    </reaction>
    <physiologicalReaction direction="right-to-left" evidence="14">
        <dbReference type="Rhea" id="RHEA:77713"/>
    </physiologicalReaction>
</comment>
<protein>
    <recommendedName>
        <fullName evidence="12">Nitrite reductase MB</fullName>
    </recommendedName>
    <alternativeName>
        <fullName evidence="13">Pseudoperoxidase MB</fullName>
    </alternativeName>
</protein>
<dbReference type="PANTHER" id="PTHR47132:SF1">
    <property type="entry name" value="MYOGLOBIN"/>
    <property type="match status" value="1"/>
</dbReference>
<feature type="region of interest" description="Disordered" evidence="17">
    <location>
        <begin position="1"/>
        <end position="62"/>
    </location>
</feature>
<dbReference type="PANTHER" id="PTHR47132">
    <property type="entry name" value="MYOGLOBIN"/>
    <property type="match status" value="1"/>
</dbReference>
<evidence type="ECO:0000313" key="19">
    <source>
        <dbReference type="Ensembl" id="ENSCHIP00010010620.1"/>
    </source>
</evidence>
<keyword evidence="7" id="KW-0560">Oxidoreductase</keyword>
<feature type="compositionally biased region" description="Polar residues" evidence="17">
    <location>
        <begin position="10"/>
        <end position="20"/>
    </location>
</feature>
<comment type="subcellular location">
    <subcellularLocation>
        <location evidence="11">Cytoplasm</location>
        <location evidence="11">Sarcoplasm</location>
    </subcellularLocation>
</comment>
<evidence type="ECO:0000256" key="10">
    <source>
        <dbReference type="ARBA" id="ARBA00044486"/>
    </source>
</evidence>
<dbReference type="GO" id="GO:0046872">
    <property type="term" value="F:metal ion binding"/>
    <property type="evidence" value="ECO:0007669"/>
    <property type="project" value="UniProtKB-KW"/>
</dbReference>
<dbReference type="GO" id="GO:0016528">
    <property type="term" value="C:sarcoplasm"/>
    <property type="evidence" value="ECO:0007669"/>
    <property type="project" value="UniProtKB-SubCell"/>
</dbReference>
<keyword evidence="6" id="KW-0479">Metal-binding</keyword>
<evidence type="ECO:0000256" key="11">
    <source>
        <dbReference type="ARBA" id="ARBA00044498"/>
    </source>
</evidence>
<dbReference type="GO" id="GO:0020037">
    <property type="term" value="F:heme binding"/>
    <property type="evidence" value="ECO:0007669"/>
    <property type="project" value="InterPro"/>
</dbReference>
<keyword evidence="4 16" id="KW-0349">Heme</keyword>
<keyword evidence="9" id="KW-0514">Muscle protein</keyword>
<dbReference type="Pfam" id="PF00042">
    <property type="entry name" value="Globin"/>
    <property type="match status" value="1"/>
</dbReference>
<keyword evidence="2 16" id="KW-0813">Transport</keyword>
<proteinExistence type="inferred from homology"/>
<dbReference type="Gene3D" id="6.10.140.2100">
    <property type="match status" value="1"/>
</dbReference>
<organism evidence="19">
    <name type="scientific">Capra hircus</name>
    <name type="common">Goat</name>
    <dbReference type="NCBI Taxonomy" id="9925"/>
    <lineage>
        <taxon>Eukaryota</taxon>
        <taxon>Metazoa</taxon>
        <taxon>Chordata</taxon>
        <taxon>Craniata</taxon>
        <taxon>Vertebrata</taxon>
        <taxon>Euteleostomi</taxon>
        <taxon>Mammalia</taxon>
        <taxon>Eutheria</taxon>
        <taxon>Laurasiatheria</taxon>
        <taxon>Artiodactyla</taxon>
        <taxon>Ruminantia</taxon>
        <taxon>Pecora</taxon>
        <taxon>Bovidae</taxon>
        <taxon>Caprinae</taxon>
        <taxon>Capra</taxon>
    </lineage>
</organism>
<evidence type="ECO:0000256" key="6">
    <source>
        <dbReference type="ARBA" id="ARBA00022723"/>
    </source>
</evidence>
<keyword evidence="8" id="KW-0408">Iron</keyword>
<dbReference type="GO" id="GO:0019825">
    <property type="term" value="F:oxygen binding"/>
    <property type="evidence" value="ECO:0007669"/>
    <property type="project" value="InterPro"/>
</dbReference>
<evidence type="ECO:0000256" key="5">
    <source>
        <dbReference type="ARBA" id="ARBA00022621"/>
    </source>
</evidence>
<evidence type="ECO:0000256" key="15">
    <source>
        <dbReference type="ARBA" id="ARBA00049931"/>
    </source>
</evidence>
<dbReference type="InterPro" id="IPR002335">
    <property type="entry name" value="Myoglobin"/>
</dbReference>
<reference evidence="19" key="1">
    <citation type="submission" date="2019-03" db="EMBL/GenBank/DDBJ databases">
        <title>Genome sequencing and reference-guided assembly of Black Bengal Goat (Capra hircus).</title>
        <authorList>
            <person name="Siddiki A.Z."/>
            <person name="Baten A."/>
            <person name="Billah M."/>
            <person name="Alam M.A.U."/>
            <person name="Shawrob K.S.M."/>
            <person name="Saha S."/>
            <person name="Chowdhury M."/>
            <person name="Rahman A.H."/>
            <person name="Stear M."/>
            <person name="Miah G."/>
            <person name="Das G.B."/>
            <person name="Hossain M.M."/>
            <person name="Kumkum M."/>
            <person name="Islam M.S."/>
            <person name="Mollah A.M."/>
            <person name="Ahsan A."/>
            <person name="Tusar F."/>
            <person name="Khan M.K.I."/>
        </authorList>
    </citation>
    <scope>NUCLEOTIDE SEQUENCE [LARGE SCALE GENOMIC DNA]</scope>
</reference>
<evidence type="ECO:0000256" key="7">
    <source>
        <dbReference type="ARBA" id="ARBA00023002"/>
    </source>
</evidence>
<name>A0A8C2NV74_CAPHI</name>
<dbReference type="PRINTS" id="PR00613">
    <property type="entry name" value="MYOGLOBIN"/>
</dbReference>
<comment type="similarity">
    <text evidence="1 16">Belongs to the globin family.</text>
</comment>
<dbReference type="GO" id="GO:0016491">
    <property type="term" value="F:oxidoreductase activity"/>
    <property type="evidence" value="ECO:0007669"/>
    <property type="project" value="UniProtKB-KW"/>
</dbReference>
<dbReference type="GO" id="GO:0070062">
    <property type="term" value="C:extracellular exosome"/>
    <property type="evidence" value="ECO:0007669"/>
    <property type="project" value="TreeGrafter"/>
</dbReference>